<gene>
    <name evidence="2" type="ORF">GCM10010170_077570</name>
</gene>
<proteinExistence type="predicted"/>
<dbReference type="Pfam" id="PF07077">
    <property type="entry name" value="DUF1345"/>
    <property type="match status" value="1"/>
</dbReference>
<reference evidence="2 3" key="1">
    <citation type="journal article" date="2019" name="Int. J. Syst. Evol. Microbiol.">
        <title>The Global Catalogue of Microorganisms (GCM) 10K type strain sequencing project: providing services to taxonomists for standard genome sequencing and annotation.</title>
        <authorList>
            <consortium name="The Broad Institute Genomics Platform"/>
            <consortium name="The Broad Institute Genome Sequencing Center for Infectious Disease"/>
            <person name="Wu L."/>
            <person name="Ma J."/>
        </authorList>
    </citation>
    <scope>NUCLEOTIDE SEQUENCE [LARGE SCALE GENOMIC DNA]</scope>
    <source>
        <strain evidence="2 3">JCM 3272</strain>
    </source>
</reference>
<feature type="transmembrane region" description="Helical" evidence="1">
    <location>
        <begin position="189"/>
        <end position="209"/>
    </location>
</feature>
<feature type="transmembrane region" description="Helical" evidence="1">
    <location>
        <begin position="12"/>
        <end position="31"/>
    </location>
</feature>
<dbReference type="EMBL" id="BAAARV010000075">
    <property type="protein sequence ID" value="GAA2374497.1"/>
    <property type="molecule type" value="Genomic_DNA"/>
</dbReference>
<keyword evidence="3" id="KW-1185">Reference proteome</keyword>
<evidence type="ECO:0000256" key="1">
    <source>
        <dbReference type="SAM" id="Phobius"/>
    </source>
</evidence>
<feature type="transmembrane region" description="Helical" evidence="1">
    <location>
        <begin position="108"/>
        <end position="128"/>
    </location>
</feature>
<dbReference type="InterPro" id="IPR009781">
    <property type="entry name" value="DUF1345"/>
</dbReference>
<keyword evidence="1" id="KW-0472">Membrane</keyword>
<keyword evidence="1" id="KW-0812">Transmembrane</keyword>
<evidence type="ECO:0000313" key="2">
    <source>
        <dbReference type="EMBL" id="GAA2374497.1"/>
    </source>
</evidence>
<sequence>MLSPHGPTAVRGAVAAALGLIAAFAIGPAFGWPYAPVAGWSVAVLVYAGHTWLVIGRMSAHETAAHATREDPGRRVTDLVVVLASLASLAGVLYVLAAGASKGVGADVSAALGIADVVASWLLLHTVFTLRYAELYYTGTPGGVSFNQDEDPSYADFAYLAFTLGMTYQVSDTNLQTRAIRATALRHSLLSYLFGAIILATTINLVAGLGHSGG</sequence>
<accession>A0ABN3HAT9</accession>
<protein>
    <submittedName>
        <fullName evidence="2">DUF1345 domain-containing protein</fullName>
    </submittedName>
</protein>
<feature type="transmembrane region" description="Helical" evidence="1">
    <location>
        <begin position="76"/>
        <end position="96"/>
    </location>
</feature>
<organism evidence="2 3">
    <name type="scientific">Dactylosporangium salmoneum</name>
    <dbReference type="NCBI Taxonomy" id="53361"/>
    <lineage>
        <taxon>Bacteria</taxon>
        <taxon>Bacillati</taxon>
        <taxon>Actinomycetota</taxon>
        <taxon>Actinomycetes</taxon>
        <taxon>Micromonosporales</taxon>
        <taxon>Micromonosporaceae</taxon>
        <taxon>Dactylosporangium</taxon>
    </lineage>
</organism>
<dbReference type="Proteomes" id="UP001501444">
    <property type="component" value="Unassembled WGS sequence"/>
</dbReference>
<keyword evidence="1" id="KW-1133">Transmembrane helix</keyword>
<comment type="caution">
    <text evidence="2">The sequence shown here is derived from an EMBL/GenBank/DDBJ whole genome shotgun (WGS) entry which is preliminary data.</text>
</comment>
<feature type="transmembrane region" description="Helical" evidence="1">
    <location>
        <begin position="37"/>
        <end position="55"/>
    </location>
</feature>
<evidence type="ECO:0000313" key="3">
    <source>
        <dbReference type="Proteomes" id="UP001501444"/>
    </source>
</evidence>
<name>A0ABN3HAT9_9ACTN</name>